<dbReference type="RefSeq" id="WP_043985691.1">
    <property type="nucleotide sequence ID" value="NZ_JXST01000013.1"/>
</dbReference>
<dbReference type="Gene3D" id="2.40.50.100">
    <property type="match status" value="1"/>
</dbReference>
<dbReference type="InterPro" id="IPR002930">
    <property type="entry name" value="GCV_H"/>
</dbReference>
<feature type="domain" description="Lipoyl-binding" evidence="5">
    <location>
        <begin position="24"/>
        <end position="106"/>
    </location>
</feature>
<dbReference type="InterPro" id="IPR033753">
    <property type="entry name" value="GCV_H/Fam206"/>
</dbReference>
<dbReference type="AlphaFoldDB" id="A0A0D1L7C3"/>
<protein>
    <recommendedName>
        <fullName evidence="3">Glycine cleavage system H protein</fullName>
    </recommendedName>
</protein>
<dbReference type="Pfam" id="PF01597">
    <property type="entry name" value="GCV_H"/>
    <property type="match status" value="1"/>
</dbReference>
<evidence type="ECO:0000256" key="3">
    <source>
        <dbReference type="HAMAP-Rule" id="MF_00272"/>
    </source>
</evidence>
<dbReference type="PATRIC" id="fig|280871.6.peg.2294"/>
<dbReference type="GO" id="GO:0005829">
    <property type="term" value="C:cytosol"/>
    <property type="evidence" value="ECO:0007669"/>
    <property type="project" value="TreeGrafter"/>
</dbReference>
<dbReference type="NCBIfam" id="TIGR00527">
    <property type="entry name" value="gcvH"/>
    <property type="match status" value="1"/>
</dbReference>
<dbReference type="InterPro" id="IPR011053">
    <property type="entry name" value="Single_hybrid_motif"/>
</dbReference>
<evidence type="ECO:0000256" key="1">
    <source>
        <dbReference type="ARBA" id="ARBA00009249"/>
    </source>
</evidence>
<evidence type="ECO:0000256" key="4">
    <source>
        <dbReference type="PIRSR" id="PIRSR617453-50"/>
    </source>
</evidence>
<keyword evidence="7" id="KW-1185">Reference proteome</keyword>
<dbReference type="GO" id="GO:0019464">
    <property type="term" value="P:glycine decarboxylation via glycine cleavage system"/>
    <property type="evidence" value="ECO:0007669"/>
    <property type="project" value="UniProtKB-UniRule"/>
</dbReference>
<dbReference type="PANTHER" id="PTHR11715">
    <property type="entry name" value="GLYCINE CLEAVAGE SYSTEM H PROTEIN"/>
    <property type="match status" value="1"/>
</dbReference>
<dbReference type="SUPFAM" id="SSF51230">
    <property type="entry name" value="Single hybrid motif"/>
    <property type="match status" value="1"/>
</dbReference>
<accession>A0A0D1L7C3</accession>
<keyword evidence="2 3" id="KW-0450">Lipoyl</keyword>
<comment type="similarity">
    <text evidence="1 3">Belongs to the GcvH family.</text>
</comment>
<sequence length="131" mass="13845">MSETPADLLYTTEHEWVRRTGEGTVRVGITDFAQGALGDVVYVDLPEVGTTLASGDVFGEVESPKTTSELYAPIAAKIVAVNGDLEGSPDLVNSDPYDAGWLIELQADAAELDGQLAGLLDADGYRATLDE</sequence>
<proteinExistence type="inferred from homology"/>
<dbReference type="EMBL" id="JXST01000013">
    <property type="protein sequence ID" value="KIU16845.1"/>
    <property type="molecule type" value="Genomic_DNA"/>
</dbReference>
<dbReference type="GO" id="GO:0009249">
    <property type="term" value="P:protein lipoylation"/>
    <property type="evidence" value="ECO:0007669"/>
    <property type="project" value="TreeGrafter"/>
</dbReference>
<reference evidence="6 7" key="1">
    <citation type="submission" date="2015-01" db="EMBL/GenBank/DDBJ databases">
        <title>Genome sequence of Mycobacterium llatzerense and Mycobacterium immunogenum recovered from brain abscess.</title>
        <authorList>
            <person name="Greninger A.L."/>
            <person name="Langelier C."/>
            <person name="Cunningham G."/>
            <person name="Chiu C.Y."/>
            <person name="Miller S."/>
        </authorList>
    </citation>
    <scope>NUCLEOTIDE SEQUENCE [LARGE SCALE GENOMIC DNA]</scope>
    <source>
        <strain evidence="6 7">CLUC14</strain>
    </source>
</reference>
<dbReference type="InterPro" id="IPR000089">
    <property type="entry name" value="Biotin_lipoyl"/>
</dbReference>
<dbReference type="OrthoDB" id="9796712at2"/>
<dbReference type="PANTHER" id="PTHR11715:SF3">
    <property type="entry name" value="GLYCINE CLEAVAGE SYSTEM H PROTEIN-RELATED"/>
    <property type="match status" value="1"/>
</dbReference>
<name>A0A0D1L7C3_9MYCO</name>
<evidence type="ECO:0000313" key="6">
    <source>
        <dbReference type="EMBL" id="KIU16845.1"/>
    </source>
</evidence>
<gene>
    <name evidence="3" type="primary">gcvH</name>
    <name evidence="6" type="ORF">TL10_11065</name>
</gene>
<organism evidence="6 7">
    <name type="scientific">Mycolicibacterium llatzerense</name>
    <dbReference type="NCBI Taxonomy" id="280871"/>
    <lineage>
        <taxon>Bacteria</taxon>
        <taxon>Bacillati</taxon>
        <taxon>Actinomycetota</taxon>
        <taxon>Actinomycetes</taxon>
        <taxon>Mycobacteriales</taxon>
        <taxon>Mycobacteriaceae</taxon>
        <taxon>Mycolicibacterium</taxon>
    </lineage>
</organism>
<feature type="modified residue" description="N6-lipoyllysine" evidence="3 4">
    <location>
        <position position="65"/>
    </location>
</feature>
<comment type="caution">
    <text evidence="6">The sequence shown here is derived from an EMBL/GenBank/DDBJ whole genome shotgun (WGS) entry which is preliminary data.</text>
</comment>
<comment type="function">
    <text evidence="3">The glycine cleavage system catalyzes the degradation of glycine. The H protein shuttles the methylamine group of glycine from the P protein to the T protein.</text>
</comment>
<evidence type="ECO:0000313" key="7">
    <source>
        <dbReference type="Proteomes" id="UP000032221"/>
    </source>
</evidence>
<dbReference type="NCBIfam" id="NF002270">
    <property type="entry name" value="PRK01202.1"/>
    <property type="match status" value="1"/>
</dbReference>
<comment type="cofactor">
    <cofactor evidence="3">
        <name>(R)-lipoate</name>
        <dbReference type="ChEBI" id="CHEBI:83088"/>
    </cofactor>
    <text evidence="3">Binds 1 lipoyl cofactor covalently.</text>
</comment>
<dbReference type="Proteomes" id="UP000032221">
    <property type="component" value="Unassembled WGS sequence"/>
</dbReference>
<dbReference type="InterPro" id="IPR017453">
    <property type="entry name" value="GCV_H_sub"/>
</dbReference>
<dbReference type="PROSITE" id="PS50968">
    <property type="entry name" value="BIOTINYL_LIPOYL"/>
    <property type="match status" value="1"/>
</dbReference>
<dbReference type="GO" id="GO:0005960">
    <property type="term" value="C:glycine cleavage complex"/>
    <property type="evidence" value="ECO:0007669"/>
    <property type="project" value="InterPro"/>
</dbReference>
<dbReference type="STRING" id="280871.TL10_11065"/>
<dbReference type="HAMAP" id="MF_00272">
    <property type="entry name" value="GcvH"/>
    <property type="match status" value="1"/>
</dbReference>
<evidence type="ECO:0000259" key="5">
    <source>
        <dbReference type="PROSITE" id="PS50968"/>
    </source>
</evidence>
<comment type="subunit">
    <text evidence="3">The glycine cleavage system is composed of four proteins: P, T, L and H.</text>
</comment>
<evidence type="ECO:0000256" key="2">
    <source>
        <dbReference type="ARBA" id="ARBA00022823"/>
    </source>
</evidence>
<dbReference type="CDD" id="cd06848">
    <property type="entry name" value="GCS_H"/>
    <property type="match status" value="1"/>
</dbReference>